<name>A0A3B0RMC0_9ZZZZ</name>
<dbReference type="PANTHER" id="PTHR16263:SF4">
    <property type="entry name" value="TETRATRICOPEPTIDE REPEAT PROTEIN 38"/>
    <property type="match status" value="1"/>
</dbReference>
<dbReference type="PANTHER" id="PTHR16263">
    <property type="entry name" value="TETRATRICOPEPTIDE REPEAT PROTEIN 38"/>
    <property type="match status" value="1"/>
</dbReference>
<feature type="non-terminal residue" evidence="5">
    <location>
        <position position="404"/>
    </location>
</feature>
<comment type="similarity">
    <text evidence="1">Belongs to the TTC38 family.</text>
</comment>
<dbReference type="CDD" id="cd05804">
    <property type="entry name" value="StaR_like"/>
    <property type="match status" value="1"/>
</dbReference>
<evidence type="ECO:0000256" key="2">
    <source>
        <dbReference type="ARBA" id="ARBA00019992"/>
    </source>
</evidence>
<keyword evidence="4" id="KW-0802">TPR repeat</keyword>
<evidence type="ECO:0000256" key="1">
    <source>
        <dbReference type="ARBA" id="ARBA00005857"/>
    </source>
</evidence>
<proteinExistence type="inferred from homology"/>
<dbReference type="InterPro" id="IPR011990">
    <property type="entry name" value="TPR-like_helical_dom_sf"/>
</dbReference>
<keyword evidence="3" id="KW-0677">Repeat</keyword>
<evidence type="ECO:0000313" key="5">
    <source>
        <dbReference type="EMBL" id="VAV92812.1"/>
    </source>
</evidence>
<protein>
    <recommendedName>
        <fullName evidence="2">Tetratricopeptide repeat protein 38</fullName>
    </recommendedName>
</protein>
<gene>
    <name evidence="5" type="ORF">MNBD_ALPHA07-222</name>
</gene>
<dbReference type="Gene3D" id="1.25.40.10">
    <property type="entry name" value="Tetratricopeptide repeat domain"/>
    <property type="match status" value="1"/>
</dbReference>
<evidence type="ECO:0000256" key="4">
    <source>
        <dbReference type="ARBA" id="ARBA00022803"/>
    </source>
</evidence>
<accession>A0A3B0RMC0</accession>
<dbReference type="SUPFAM" id="SSF48452">
    <property type="entry name" value="TPR-like"/>
    <property type="match status" value="1"/>
</dbReference>
<organism evidence="5">
    <name type="scientific">hydrothermal vent metagenome</name>
    <dbReference type="NCBI Taxonomy" id="652676"/>
    <lineage>
        <taxon>unclassified sequences</taxon>
        <taxon>metagenomes</taxon>
        <taxon>ecological metagenomes</taxon>
    </lineage>
</organism>
<reference evidence="5" key="1">
    <citation type="submission" date="2018-06" db="EMBL/GenBank/DDBJ databases">
        <authorList>
            <person name="Zhirakovskaya E."/>
        </authorList>
    </citation>
    <scope>NUCLEOTIDE SEQUENCE</scope>
</reference>
<dbReference type="EMBL" id="UOEG01000095">
    <property type="protein sequence ID" value="VAV92812.1"/>
    <property type="molecule type" value="Genomic_DNA"/>
</dbReference>
<dbReference type="InterPro" id="IPR033891">
    <property type="entry name" value="TTC38"/>
</dbReference>
<sequence length="404" mass="43219">MFSDRYGNPLTTNSQAAVEAYQRGMDLFLAATHGAEEAFAEATTHDPNFALAHLALARNRQTTGQMAQSTEALTRARALGDTTTAPEQGQIAALGLVMEGRGAEALTAIRAHLKTSPRDAMAAQPCMGVFGLIGFSGQAGREDTMLDFTTDLAPHYGDDWWFLSARAFAQMEAGARAGADTNITRSMALNPRNANGAHYLSHLHYENGEAAAGLAYLEDWRQGYDRRSLLHCHISWHIALWAMAGGDVKTMWQVIDADIAPGAAWGPAINVLTDMAAILYRAEMAGHEVPPERWQAISAYASQCFPTPGIAFADVHAALAHAMAGNGAALTRIITDAKGPAADIVRSISSGFEAIAAGNWAEAHAHLAPVMNDHQRIGGSRAQRDLLEYAMANVQLRLGQTDTA</sequence>
<dbReference type="AlphaFoldDB" id="A0A3B0RMC0"/>
<evidence type="ECO:0000256" key="3">
    <source>
        <dbReference type="ARBA" id="ARBA00022737"/>
    </source>
</evidence>